<reference evidence="2 3" key="1">
    <citation type="submission" date="2023-09" db="EMBL/GenBank/DDBJ databases">
        <title>Pangenome analysis of Batrachochytrium dendrobatidis and related Chytrids.</title>
        <authorList>
            <person name="Yacoub M.N."/>
            <person name="Stajich J.E."/>
            <person name="James T.Y."/>
        </authorList>
    </citation>
    <scope>NUCLEOTIDE SEQUENCE [LARGE SCALE GENOMIC DNA]</scope>
    <source>
        <strain evidence="2 3">JEL0888</strain>
    </source>
</reference>
<feature type="domain" description="Endonuclease/exonuclease/phosphatase" evidence="1">
    <location>
        <begin position="89"/>
        <end position="292"/>
    </location>
</feature>
<comment type="caution">
    <text evidence="2">The sequence shown here is derived from an EMBL/GenBank/DDBJ whole genome shotgun (WGS) entry which is preliminary data.</text>
</comment>
<sequence length="543" mass="60790">MKPAALREILKRELGQLDDHIVAIERITRRNTTVFRVAVNGTHIAAVRRILRKARGRMHWTVTAKSDFVGRPAAERPEVQLPVARCVVSINVCGLRSKRDDVRSLVRDARLFALQETNIKPSDFLFTVPGFNVFQHPAIGEGRRGIALGIPRQFAAQECHSVQGILVMARVANFTEGRIWYVASVYIPHRGTRGVRTNALRDVRAALNRVMRDGNPVLVSGDWNTESDELRQMLHEWGLDLCVLRLAGTAYTRFGRNTREQPSCIDHFVCNNAARALLTSPKVLLSRKISDHRPIQTRVRNGFVGPPPPPPMLFSVDRCRQLRDEVASSNRWSVLAELADDERTGAEDIDTLAANFVQSANNVIQDFGLMQQAPPLRHKRRLRRCTRRAITRVSRLSVELARTQTRGDLDEIERLLPLLDDAEELANRLKSRDSRTAWERFSRKCNDDLDEGNSSGVFASVRRMSGRAKSGSRVVAPMRGADGVVRYVPDEILEVQRAHCASLASDPTGLSRNAEHWAAALPLPEVLPQVVGAEALDAPIGWE</sequence>
<dbReference type="Pfam" id="PF03372">
    <property type="entry name" value="Exo_endo_phos"/>
    <property type="match status" value="1"/>
</dbReference>
<keyword evidence="3" id="KW-1185">Reference proteome</keyword>
<proteinExistence type="predicted"/>
<organism evidence="2 3">
    <name type="scientific">Polyrhizophydium stewartii</name>
    <dbReference type="NCBI Taxonomy" id="2732419"/>
    <lineage>
        <taxon>Eukaryota</taxon>
        <taxon>Fungi</taxon>
        <taxon>Fungi incertae sedis</taxon>
        <taxon>Chytridiomycota</taxon>
        <taxon>Chytridiomycota incertae sedis</taxon>
        <taxon>Chytridiomycetes</taxon>
        <taxon>Rhizophydiales</taxon>
        <taxon>Rhizophydiales incertae sedis</taxon>
        <taxon>Polyrhizophydium</taxon>
    </lineage>
</organism>
<evidence type="ECO:0000313" key="3">
    <source>
        <dbReference type="Proteomes" id="UP001527925"/>
    </source>
</evidence>
<dbReference type="InterPro" id="IPR036691">
    <property type="entry name" value="Endo/exonu/phosph_ase_sf"/>
</dbReference>
<gene>
    <name evidence="2" type="ORF">HK105_201179</name>
</gene>
<dbReference type="SUPFAM" id="SSF56219">
    <property type="entry name" value="DNase I-like"/>
    <property type="match status" value="1"/>
</dbReference>
<name>A0ABR4NJ21_9FUNG</name>
<protein>
    <recommendedName>
        <fullName evidence="1">Endonuclease/exonuclease/phosphatase domain-containing protein</fullName>
    </recommendedName>
</protein>
<dbReference type="Gene3D" id="3.60.10.10">
    <property type="entry name" value="Endonuclease/exonuclease/phosphatase"/>
    <property type="match status" value="1"/>
</dbReference>
<accession>A0ABR4NJ21</accession>
<dbReference type="EMBL" id="JADGIZ020000003">
    <property type="protein sequence ID" value="KAL2919532.1"/>
    <property type="molecule type" value="Genomic_DNA"/>
</dbReference>
<dbReference type="Proteomes" id="UP001527925">
    <property type="component" value="Unassembled WGS sequence"/>
</dbReference>
<dbReference type="InterPro" id="IPR005135">
    <property type="entry name" value="Endo/exonuclease/phosphatase"/>
</dbReference>
<evidence type="ECO:0000259" key="1">
    <source>
        <dbReference type="Pfam" id="PF03372"/>
    </source>
</evidence>
<evidence type="ECO:0000313" key="2">
    <source>
        <dbReference type="EMBL" id="KAL2919532.1"/>
    </source>
</evidence>